<dbReference type="PROSITE" id="PS00175">
    <property type="entry name" value="PG_MUTASE"/>
    <property type="match status" value="1"/>
</dbReference>
<protein>
    <submittedName>
        <fullName evidence="5">Histidine phosphatase family protein</fullName>
    </submittedName>
</protein>
<keyword evidence="6" id="KW-1185">Reference proteome</keyword>
<name>A0A7X5U6N6_9GAMM</name>
<feature type="active site" description="Proton donor/acceptor" evidence="3">
    <location>
        <position position="83"/>
    </location>
</feature>
<sequence>MLEQVILARHGETEWNVAGRAQGREDSPLTAAGLEQAEALGRRLASLGVGHIISSPLLRARRTAEIAALAIGGTVSLDERLVERSFGELEGRLVAEAMAENPRWIEVLRGTEPGAAARGGESLHDVAARMLPALEAARALPYRRVAVLSHGHCLRAVLGALGDGNTANYHHGNCAYTPLALREGRFTFDRWNLSALELADA</sequence>
<dbReference type="InterPro" id="IPR001345">
    <property type="entry name" value="PG/BPGM_mutase_AS"/>
</dbReference>
<dbReference type="Proteomes" id="UP000490980">
    <property type="component" value="Unassembled WGS sequence"/>
</dbReference>
<dbReference type="AlphaFoldDB" id="A0A7X5U6N6"/>
<dbReference type="SMART" id="SM00855">
    <property type="entry name" value="PGAM"/>
    <property type="match status" value="1"/>
</dbReference>
<feature type="active site" description="Tele-phosphohistidine intermediate" evidence="3">
    <location>
        <position position="10"/>
    </location>
</feature>
<evidence type="ECO:0000313" key="5">
    <source>
        <dbReference type="EMBL" id="NII04812.1"/>
    </source>
</evidence>
<dbReference type="RefSeq" id="WP_166945453.1">
    <property type="nucleotide sequence ID" value="NZ_JAARLZ010000001.1"/>
</dbReference>
<comment type="caution">
    <text evidence="5">The sequence shown here is derived from an EMBL/GenBank/DDBJ whole genome shotgun (WGS) entry which is preliminary data.</text>
</comment>
<dbReference type="CDD" id="cd07067">
    <property type="entry name" value="HP_PGM_like"/>
    <property type="match status" value="1"/>
</dbReference>
<dbReference type="GO" id="GO:0005737">
    <property type="term" value="C:cytoplasm"/>
    <property type="evidence" value="ECO:0007669"/>
    <property type="project" value="TreeGrafter"/>
</dbReference>
<evidence type="ECO:0000313" key="6">
    <source>
        <dbReference type="Proteomes" id="UP000490980"/>
    </source>
</evidence>
<accession>A0A7X5U6N6</accession>
<gene>
    <name evidence="5" type="ORF">HBF25_00270</name>
</gene>
<evidence type="ECO:0000256" key="1">
    <source>
        <dbReference type="ARBA" id="ARBA00023152"/>
    </source>
</evidence>
<dbReference type="Gene3D" id="3.40.50.1240">
    <property type="entry name" value="Phosphoglycerate mutase-like"/>
    <property type="match status" value="1"/>
</dbReference>
<proteinExistence type="predicted"/>
<evidence type="ECO:0000256" key="3">
    <source>
        <dbReference type="PIRSR" id="PIRSR613078-1"/>
    </source>
</evidence>
<reference evidence="5 6" key="1">
    <citation type="submission" date="2020-03" db="EMBL/GenBank/DDBJ databases">
        <authorList>
            <person name="Lai Q."/>
        </authorList>
    </citation>
    <scope>NUCLEOTIDE SEQUENCE [LARGE SCALE GENOMIC DNA]</scope>
    <source>
        <strain evidence="5 6">CCUG 25036</strain>
    </source>
</reference>
<feature type="binding site" evidence="4">
    <location>
        <position position="59"/>
    </location>
    <ligand>
        <name>substrate</name>
    </ligand>
</feature>
<dbReference type="InterPro" id="IPR013078">
    <property type="entry name" value="His_Pase_superF_clade-1"/>
</dbReference>
<keyword evidence="2" id="KW-0413">Isomerase</keyword>
<organism evidence="5 6">
    <name type="scientific">Luteibacter anthropi</name>
    <dbReference type="NCBI Taxonomy" id="564369"/>
    <lineage>
        <taxon>Bacteria</taxon>
        <taxon>Pseudomonadati</taxon>
        <taxon>Pseudomonadota</taxon>
        <taxon>Gammaproteobacteria</taxon>
        <taxon>Lysobacterales</taxon>
        <taxon>Rhodanobacteraceae</taxon>
        <taxon>Luteibacter</taxon>
    </lineage>
</organism>
<dbReference type="EMBL" id="JAARLZ010000001">
    <property type="protein sequence ID" value="NII04812.1"/>
    <property type="molecule type" value="Genomic_DNA"/>
</dbReference>
<feature type="binding site" evidence="4">
    <location>
        <begin position="9"/>
        <end position="16"/>
    </location>
    <ligand>
        <name>substrate</name>
    </ligand>
</feature>
<dbReference type="SUPFAM" id="SSF53254">
    <property type="entry name" value="Phosphoglycerate mutase-like"/>
    <property type="match status" value="1"/>
</dbReference>
<dbReference type="PANTHER" id="PTHR48100">
    <property type="entry name" value="BROAD-SPECIFICITY PHOSPHATASE YOR283W-RELATED"/>
    <property type="match status" value="1"/>
</dbReference>
<dbReference type="InterPro" id="IPR029033">
    <property type="entry name" value="His_PPase_superfam"/>
</dbReference>
<dbReference type="Pfam" id="PF00300">
    <property type="entry name" value="His_Phos_1"/>
    <property type="match status" value="1"/>
</dbReference>
<keyword evidence="1" id="KW-0324">Glycolysis</keyword>
<evidence type="ECO:0000256" key="2">
    <source>
        <dbReference type="ARBA" id="ARBA00023235"/>
    </source>
</evidence>
<dbReference type="InterPro" id="IPR050275">
    <property type="entry name" value="PGM_Phosphatase"/>
</dbReference>
<evidence type="ECO:0000256" key="4">
    <source>
        <dbReference type="PIRSR" id="PIRSR613078-2"/>
    </source>
</evidence>
<dbReference type="PANTHER" id="PTHR48100:SF1">
    <property type="entry name" value="HISTIDINE PHOSPHATASE FAMILY PROTEIN-RELATED"/>
    <property type="match status" value="1"/>
</dbReference>
<dbReference type="GO" id="GO:0016791">
    <property type="term" value="F:phosphatase activity"/>
    <property type="evidence" value="ECO:0007669"/>
    <property type="project" value="TreeGrafter"/>
</dbReference>